<feature type="domain" description="Orc1-like AAA ATPase" evidence="3">
    <location>
        <begin position="7"/>
        <end position="182"/>
    </location>
</feature>
<comment type="caution">
    <text evidence="4">The sequence shown here is derived from an EMBL/GenBank/DDBJ whole genome shotgun (WGS) entry which is preliminary data.</text>
</comment>
<protein>
    <submittedName>
        <fullName evidence="4">AAA family ATPase</fullName>
    </submittedName>
</protein>
<reference evidence="4 5" key="1">
    <citation type="submission" date="2024-09" db="EMBL/GenBank/DDBJ databases">
        <authorList>
            <person name="Lee S.D."/>
        </authorList>
    </citation>
    <scope>NUCLEOTIDE SEQUENCE [LARGE SCALE GENOMIC DNA]</scope>
    <source>
        <strain evidence="4 5">N1-5</strain>
    </source>
</reference>
<proteinExistence type="predicted"/>
<evidence type="ECO:0000256" key="1">
    <source>
        <dbReference type="ARBA" id="ARBA00022741"/>
    </source>
</evidence>
<dbReference type="InterPro" id="IPR011990">
    <property type="entry name" value="TPR-like_helical_dom_sf"/>
</dbReference>
<dbReference type="SUPFAM" id="SSF46894">
    <property type="entry name" value="C-terminal effector domain of the bipartite response regulators"/>
    <property type="match status" value="1"/>
</dbReference>
<evidence type="ECO:0000259" key="3">
    <source>
        <dbReference type="Pfam" id="PF13191"/>
    </source>
</evidence>
<dbReference type="Gene3D" id="1.10.10.10">
    <property type="entry name" value="Winged helix-like DNA-binding domain superfamily/Winged helix DNA-binding domain"/>
    <property type="match status" value="1"/>
</dbReference>
<sequence>MTDRELYERDEATGQAEQALQDLCEGARSGLTGLGSLLLFSGSAGQGKTSLLARLRQAAAREPECTVLYSRGGEQQRNVPFNIVRQLLQPVLAKRTPEGRRELLDGSNYDLAAPALGLAVPAAGASNDPQGVQDALNWVVTQLAVREGPLLLIVDDLHWADSESLAWLSSFTSRIPGLPLLVAAAYRPEELPPEGAAIPDAASRGNLLKLRNLTPPAVEELLRSEFGPEDYDDLFVRQCWELTGGNPYDLSLVVSKMKERQLNPVDESIPQLRDLVAAGRGPAIVETLERMPADTYRFALAAAVLDNEINPDVAASIAVVSPAAARTAVEQLREEGILREDHHSVSGHTVLEFCHPTIGTAIYQSMRLTAFRTSMHGQAAKAVLLAGGTEAAASRHLLEVLPEDDLEVVRLLRKAADQHLAVGAPDAARRCLERALREPPADEDRADVLYELGCSTLLTAPDVTINHLRQSLDANPGLNAQRRELATLRLSSALGHSNLVKEAAEAAAAESRRTDPGLSRTRLQAAYFMWRAFLREEPDGVERSRMLAELADSLTGTDAGARAVRVLRAFDLTQRGEDSAEALALAEQAFDRGRLAEGIDWTNQVWGFEIPVLLGLTFVYNDRLDLASDLFNQAAQEFELAGWSGGHLAFANFMRGLVLFRWGRLEEAEKFLRETLKRSDRLGRGTPLQWDLVALLCDTLMARGRTDQAVDLAEEYAFKPPFSPVMVVPDAATLYGRLLLAQGRAKEAAEILTESGRGLEDKEWHNGLWAPWAGPLAVAVAEEEPERARAIAAEALKRAMRVGVNSAVGSAMRWLAAVNPPQQAVGLLRQAVQHLEQSPAAYELALALVDYGSALRRTGRPREAGDALGQGVQLAAQCGADGLVIRARSELAAAGASSERLHAIAARVLSEPERVVAERSARGVPPQRIAAELGISQAVVAQRLASVYRKVGTGPEGLAAAIGLE</sequence>
<dbReference type="InterPro" id="IPR016032">
    <property type="entry name" value="Sig_transdc_resp-reg_C-effctor"/>
</dbReference>
<dbReference type="PANTHER" id="PTHR16305:SF35">
    <property type="entry name" value="TRANSCRIPTIONAL ACTIVATOR DOMAIN"/>
    <property type="match status" value="1"/>
</dbReference>
<evidence type="ECO:0000313" key="4">
    <source>
        <dbReference type="EMBL" id="MFC1404532.1"/>
    </source>
</evidence>
<dbReference type="Pfam" id="PF13191">
    <property type="entry name" value="AAA_16"/>
    <property type="match status" value="1"/>
</dbReference>
<dbReference type="SUPFAM" id="SSF52540">
    <property type="entry name" value="P-loop containing nucleoside triphosphate hydrolases"/>
    <property type="match status" value="1"/>
</dbReference>
<name>A0ABV6USW5_9ACTN</name>
<dbReference type="Proteomes" id="UP001592528">
    <property type="component" value="Unassembled WGS sequence"/>
</dbReference>
<dbReference type="InterPro" id="IPR036388">
    <property type="entry name" value="WH-like_DNA-bd_sf"/>
</dbReference>
<dbReference type="InterPro" id="IPR027417">
    <property type="entry name" value="P-loop_NTPase"/>
</dbReference>
<dbReference type="SUPFAM" id="SSF48452">
    <property type="entry name" value="TPR-like"/>
    <property type="match status" value="2"/>
</dbReference>
<dbReference type="Gene3D" id="1.25.40.10">
    <property type="entry name" value="Tetratricopeptide repeat domain"/>
    <property type="match status" value="1"/>
</dbReference>
<keyword evidence="5" id="KW-1185">Reference proteome</keyword>
<keyword evidence="1" id="KW-0547">Nucleotide-binding</keyword>
<dbReference type="PANTHER" id="PTHR16305">
    <property type="entry name" value="TESTICULAR SOLUBLE ADENYLYL CYCLASE"/>
    <property type="match status" value="1"/>
</dbReference>
<dbReference type="EMBL" id="JBHEZZ010000015">
    <property type="protein sequence ID" value="MFC1404532.1"/>
    <property type="molecule type" value="Genomic_DNA"/>
</dbReference>
<organism evidence="4 5">
    <name type="scientific">Streptacidiphilus cavernicola</name>
    <dbReference type="NCBI Taxonomy" id="3342716"/>
    <lineage>
        <taxon>Bacteria</taxon>
        <taxon>Bacillati</taxon>
        <taxon>Actinomycetota</taxon>
        <taxon>Actinomycetes</taxon>
        <taxon>Kitasatosporales</taxon>
        <taxon>Streptomycetaceae</taxon>
        <taxon>Streptacidiphilus</taxon>
    </lineage>
</organism>
<accession>A0ABV6USW5</accession>
<dbReference type="InterPro" id="IPR041664">
    <property type="entry name" value="AAA_16"/>
</dbReference>
<gene>
    <name evidence="4" type="ORF">ACEZDJ_24855</name>
</gene>
<keyword evidence="2" id="KW-0067">ATP-binding</keyword>
<evidence type="ECO:0000313" key="5">
    <source>
        <dbReference type="Proteomes" id="UP001592528"/>
    </source>
</evidence>
<evidence type="ECO:0000256" key="2">
    <source>
        <dbReference type="ARBA" id="ARBA00022840"/>
    </source>
</evidence>
<dbReference type="RefSeq" id="WP_063757496.1">
    <property type="nucleotide sequence ID" value="NZ_JBHEZZ010000015.1"/>
</dbReference>